<feature type="region of interest" description="Disordered" evidence="1">
    <location>
        <begin position="27"/>
        <end position="54"/>
    </location>
</feature>
<dbReference type="InterPro" id="IPR007329">
    <property type="entry name" value="FMN-bd"/>
</dbReference>
<dbReference type="PATRIC" id="fig|49338.4.peg.4395"/>
<feature type="signal peptide" evidence="2">
    <location>
        <begin position="1"/>
        <end position="24"/>
    </location>
</feature>
<evidence type="ECO:0000256" key="2">
    <source>
        <dbReference type="SAM" id="SignalP"/>
    </source>
</evidence>
<dbReference type="GO" id="GO:0016020">
    <property type="term" value="C:membrane"/>
    <property type="evidence" value="ECO:0007669"/>
    <property type="project" value="InterPro"/>
</dbReference>
<dbReference type="AlphaFoldDB" id="A0A098B6I8"/>
<evidence type="ECO:0000259" key="3">
    <source>
        <dbReference type="SMART" id="SM00900"/>
    </source>
</evidence>
<feature type="chain" id="PRO_5039662355" evidence="2">
    <location>
        <begin position="25"/>
        <end position="146"/>
    </location>
</feature>
<protein>
    <submittedName>
        <fullName evidence="4">FMN-binding domain</fullName>
    </submittedName>
</protein>
<reference evidence="4" key="1">
    <citation type="submission" date="2014-07" db="EMBL/GenBank/DDBJ databases">
        <authorList>
            <person name="Hornung V.Bastian."/>
        </authorList>
    </citation>
    <scope>NUCLEOTIDE SEQUENCE</scope>
    <source>
        <strain evidence="4">PCE-S</strain>
    </source>
</reference>
<accession>A0A098B6I8</accession>
<evidence type="ECO:0000313" key="4">
    <source>
        <dbReference type="EMBL" id="CDX03972.1"/>
    </source>
</evidence>
<keyword evidence="2" id="KW-0732">Signal</keyword>
<evidence type="ECO:0000256" key="1">
    <source>
        <dbReference type="SAM" id="MobiDB-lite"/>
    </source>
</evidence>
<feature type="compositionally biased region" description="Low complexity" evidence="1">
    <location>
        <begin position="39"/>
        <end position="54"/>
    </location>
</feature>
<gene>
    <name evidence="4" type="ORF">DPCES_4086</name>
</gene>
<dbReference type="SMART" id="SM00900">
    <property type="entry name" value="FMN_bind"/>
    <property type="match status" value="1"/>
</dbReference>
<feature type="domain" description="FMN-binding" evidence="3">
    <location>
        <begin position="71"/>
        <end position="145"/>
    </location>
</feature>
<sequence length="146" mass="15510">MKNKMMKTMVAFSILLFITFQSVGCSTSNENPPQKSKETPITTETPTSTETPKETITTTYKDGTYEGVGKGFGGDVKVEVEVVDNKIVKITITEHSETEGVGSKAVAQLPDAIVKAQSTEIDAVAGASYSSAAIKEGTKNALEKAK</sequence>
<dbReference type="RefSeq" id="WP_018213841.1">
    <property type="nucleotide sequence ID" value="NZ_LK996017.1"/>
</dbReference>
<dbReference type="EMBL" id="LK996017">
    <property type="protein sequence ID" value="CDX03972.1"/>
    <property type="molecule type" value="Genomic_DNA"/>
</dbReference>
<dbReference type="Gene3D" id="3.90.1010.20">
    <property type="match status" value="1"/>
</dbReference>
<name>A0A098B6I8_DESHA</name>
<organism evidence="4">
    <name type="scientific">Desulfitobacterium hafniense</name>
    <name type="common">Desulfitobacterium frappieri</name>
    <dbReference type="NCBI Taxonomy" id="49338"/>
    <lineage>
        <taxon>Bacteria</taxon>
        <taxon>Bacillati</taxon>
        <taxon>Bacillota</taxon>
        <taxon>Clostridia</taxon>
        <taxon>Eubacteriales</taxon>
        <taxon>Desulfitobacteriaceae</taxon>
        <taxon>Desulfitobacterium</taxon>
    </lineage>
</organism>
<proteinExistence type="predicted"/>
<dbReference type="GO" id="GO:0010181">
    <property type="term" value="F:FMN binding"/>
    <property type="evidence" value="ECO:0007669"/>
    <property type="project" value="InterPro"/>
</dbReference>
<dbReference type="Pfam" id="PF04205">
    <property type="entry name" value="FMN_bind"/>
    <property type="match status" value="1"/>
</dbReference>